<reference evidence="6 7" key="1">
    <citation type="submission" date="2024-11" db="EMBL/GenBank/DDBJ databases">
        <authorList>
            <person name="Kaparullina E.N."/>
            <person name="Delegan Y.A."/>
            <person name="Doronina N.V."/>
        </authorList>
    </citation>
    <scope>NUCLEOTIDE SEQUENCE [LARGE SCALE GENOMIC DNA]</scope>
    <source>
        <strain evidence="6 7">7sh_L</strain>
    </source>
</reference>
<keyword evidence="7" id="KW-1185">Reference proteome</keyword>
<gene>
    <name evidence="6" type="ORF">ACIKP9_12650</name>
</gene>
<accession>A0ABW8GNT4</accession>
<name>A0ABW8GNT4_9PROT</name>
<sequence>MIDKLKSLARQLKTELEVYRLVLRHPQTPWLAKVLLGLAVGYLLLPFDLIPDFIPILGQLDDLVIVPALFYLGVRCVPIEVVVECRREVAAREASPR</sequence>
<dbReference type="RefSeq" id="WP_400883876.1">
    <property type="nucleotide sequence ID" value="NZ_JBIWXY010000003.1"/>
</dbReference>
<evidence type="ECO:0000256" key="1">
    <source>
        <dbReference type="ARBA" id="ARBA00004127"/>
    </source>
</evidence>
<evidence type="ECO:0000313" key="7">
    <source>
        <dbReference type="Proteomes" id="UP001617669"/>
    </source>
</evidence>
<evidence type="ECO:0000259" key="5">
    <source>
        <dbReference type="Pfam" id="PF06803"/>
    </source>
</evidence>
<evidence type="ECO:0000256" key="3">
    <source>
        <dbReference type="ARBA" id="ARBA00022989"/>
    </source>
</evidence>
<comment type="subcellular location">
    <subcellularLocation>
        <location evidence="1">Endomembrane system</location>
        <topology evidence="1">Multi-pass membrane protein</topology>
    </subcellularLocation>
</comment>
<evidence type="ECO:0000313" key="6">
    <source>
        <dbReference type="EMBL" id="MFJ5447083.1"/>
    </source>
</evidence>
<keyword evidence="2" id="KW-0812">Transmembrane</keyword>
<evidence type="ECO:0000256" key="4">
    <source>
        <dbReference type="ARBA" id="ARBA00023136"/>
    </source>
</evidence>
<dbReference type="InterPro" id="IPR010652">
    <property type="entry name" value="DUF1232"/>
</dbReference>
<dbReference type="Proteomes" id="UP001617669">
    <property type="component" value="Unassembled WGS sequence"/>
</dbReference>
<proteinExistence type="predicted"/>
<evidence type="ECO:0000256" key="2">
    <source>
        <dbReference type="ARBA" id="ARBA00022692"/>
    </source>
</evidence>
<dbReference type="Pfam" id="PF06803">
    <property type="entry name" value="DUF1232"/>
    <property type="match status" value="1"/>
</dbReference>
<protein>
    <submittedName>
        <fullName evidence="6">YkvA family protein</fullName>
    </submittedName>
</protein>
<feature type="domain" description="DUF1232" evidence="5">
    <location>
        <begin position="32"/>
        <end position="67"/>
    </location>
</feature>
<comment type="caution">
    <text evidence="6">The sequence shown here is derived from an EMBL/GenBank/DDBJ whole genome shotgun (WGS) entry which is preliminary data.</text>
</comment>
<keyword evidence="4" id="KW-0472">Membrane</keyword>
<organism evidence="6 7">
    <name type="scientific">Methylobacillus methanolivorans</name>
    <dbReference type="NCBI Taxonomy" id="1848927"/>
    <lineage>
        <taxon>Bacteria</taxon>
        <taxon>Pseudomonadati</taxon>
        <taxon>Pseudomonadota</taxon>
        <taxon>Betaproteobacteria</taxon>
        <taxon>Nitrosomonadales</taxon>
        <taxon>Methylophilaceae</taxon>
        <taxon>Methylobacillus</taxon>
    </lineage>
</organism>
<keyword evidence="3" id="KW-1133">Transmembrane helix</keyword>
<dbReference type="EMBL" id="JBIWXY010000003">
    <property type="protein sequence ID" value="MFJ5447083.1"/>
    <property type="molecule type" value="Genomic_DNA"/>
</dbReference>